<evidence type="ECO:0000313" key="2">
    <source>
        <dbReference type="Proteomes" id="UP000186817"/>
    </source>
</evidence>
<evidence type="ECO:0000313" key="1">
    <source>
        <dbReference type="EMBL" id="OLP76347.1"/>
    </source>
</evidence>
<gene>
    <name evidence="1" type="ORF">AK812_SmicGene43725</name>
</gene>
<comment type="caution">
    <text evidence="1">The sequence shown here is derived from an EMBL/GenBank/DDBJ whole genome shotgun (WGS) entry which is preliminary data.</text>
</comment>
<organism evidence="1 2">
    <name type="scientific">Symbiodinium microadriaticum</name>
    <name type="common">Dinoflagellate</name>
    <name type="synonym">Zooxanthella microadriatica</name>
    <dbReference type="NCBI Taxonomy" id="2951"/>
    <lineage>
        <taxon>Eukaryota</taxon>
        <taxon>Sar</taxon>
        <taxon>Alveolata</taxon>
        <taxon>Dinophyceae</taxon>
        <taxon>Suessiales</taxon>
        <taxon>Symbiodiniaceae</taxon>
        <taxon>Symbiodinium</taxon>
    </lineage>
</organism>
<accession>A0A1Q9C093</accession>
<name>A0A1Q9C093_SYMMI</name>
<dbReference type="EMBL" id="LSRX01002051">
    <property type="protein sequence ID" value="OLP76347.1"/>
    <property type="molecule type" value="Genomic_DNA"/>
</dbReference>
<reference evidence="1 2" key="1">
    <citation type="submission" date="2016-02" db="EMBL/GenBank/DDBJ databases">
        <title>Genome analysis of coral dinoflagellate symbionts highlights evolutionary adaptations to a symbiotic lifestyle.</title>
        <authorList>
            <person name="Aranda M."/>
            <person name="Li Y."/>
            <person name="Liew Y.J."/>
            <person name="Baumgarten S."/>
            <person name="Simakov O."/>
            <person name="Wilson M."/>
            <person name="Piel J."/>
            <person name="Ashoor H."/>
            <person name="Bougouffa S."/>
            <person name="Bajic V.B."/>
            <person name="Ryu T."/>
            <person name="Ravasi T."/>
            <person name="Bayer T."/>
            <person name="Micklem G."/>
            <person name="Kim H."/>
            <person name="Bhak J."/>
            <person name="Lajeunesse T.C."/>
            <person name="Voolstra C.R."/>
        </authorList>
    </citation>
    <scope>NUCLEOTIDE SEQUENCE [LARGE SCALE GENOMIC DNA]</scope>
    <source>
        <strain evidence="1 2">CCMP2467</strain>
    </source>
</reference>
<sequence>MAAATTTATSTRPLKVLYLFSGTPRKLDMAACLQQLAAAWTLELKTECVDVKRSAKHDLSLPKVRRSYLDRIAAKEFDAVLLSPPCATFSRAAWANFRGPRPVRSHECPRGLPTLTPAERDRAILGNIFADFSYDVAALVADGAATFLAMEQPEDLGALASGPHEGLRPASMWQWPQLADLLRKGLRTVAFHQASFGTPYAKPTRLLLHTSLPMPDCVHEGVPRYDSKGCYTGPLPSAQGFGAMFQRQAKGAFKTSGSEQWPAKLCQWLSAMLVSTCLHAANAAVGEGDHAGHAETLPPTSETFPLNHPEGPRVLGGTGPPRFCRQLGGGETFPRWGWAMLAWQVASPRQELCRWLRERTLELILARVGSLEQLEKEAFRMAAGGEKGCSLASDSELHRQLRELWKEGLPVGILDPLPRTPHVFEEHADFARAKFEEDVREGLMAKMSMGEFLERYGEHTAIAALAVIVEDEELDKKRIIHDATHGVRVNHRIKCRDKLRSPGAREKKHLLREHEEEGETAFSVVGDIAKAHRRYKHAAKEHGYLACQVDTKEEVPGDPTSQTVYVNLVGTFGLSCASYWWTRLAACGLRLTYHLLGPSFPLDLLLFADDLEAMGKGPRGRRGIPLSYLFLATLKWAKTRGGFRVEWLGMETEYPTYKLGLSLKHATWLVEWLRLLARTGRTEAKAFAQGLLHCARLGTTFPGSATCLVFGGPMKPGPLTLPTMVRVLCGWLADRLESGGRLQKPEPLLQGSAPLSFFTDAKAEAGRAWIGGFLELVDGCQGPWFSLEVVDSWAPWAFAKGDPGKVIAALELLATLVGIRLWVPDGDAKKISRVAIRGYTDNQSNESLLRKAMTTKFPSTLVLMELAEELSAKNCELQLQWIRRDLNQLADDPTNENFASFDPNFRIDLKGETLEWRVLGRLLSSATSYFEELGEAKRTKKAESWGGGGNEVLASAEAELRQKAPKRQGPWHSRESAPQFCIMGDNADDAMWETVQSADCDIDTGAGTARPTAMVDAKVPHLGRRSAMVMPESKINMASMGETCAEMGYHFYWPAWSEQPHFWRDGGSSEVPLTMVNRVPFLLGAVDAGPASLIGNASDTDLNDFFAHMFQEFCLTLGGAELIGLRTPLALATRSPPADQHCLAHFPKDPTCEVCLQAKMCRAPASRKKQSVEDDKQIFVPSALSNMVQPLLGLAGPENVDGNLMEIPPQRPLTGVIAEAPPGKRPADMATTCMPSALMCSNDSEWWVPLEAQWDKAVSFNTAFPEPLYLKVQQDTSGEFRVLGLGVGESSDCTGCTFSPIIWPVGDLRQFCGDQLPTPFGQDASEEIGVPGALTLCEGILDGDAC</sequence>
<protein>
    <submittedName>
        <fullName evidence="1">Uncharacterized protein</fullName>
    </submittedName>
</protein>
<proteinExistence type="predicted"/>
<keyword evidence="2" id="KW-1185">Reference proteome</keyword>
<dbReference type="Proteomes" id="UP000186817">
    <property type="component" value="Unassembled WGS sequence"/>
</dbReference>